<evidence type="ECO:0000313" key="13">
    <source>
        <dbReference type="Proteomes" id="UP000015354"/>
    </source>
</evidence>
<feature type="domain" description="RING-type" evidence="10">
    <location>
        <begin position="34"/>
        <end position="77"/>
    </location>
</feature>
<dbReference type="PANTHER" id="PTHR11210">
    <property type="entry name" value="RING BOX"/>
    <property type="match status" value="1"/>
</dbReference>
<dbReference type="Pfam" id="PF12861">
    <property type="entry name" value="zf-ANAPC11"/>
    <property type="match status" value="1"/>
</dbReference>
<evidence type="ECO:0000256" key="2">
    <source>
        <dbReference type="ARBA" id="ARBA00022618"/>
    </source>
</evidence>
<keyword evidence="13" id="KW-1185">Reference proteome</keyword>
<dbReference type="InterPro" id="IPR013083">
    <property type="entry name" value="Znf_RING/FYVE/PHD"/>
</dbReference>
<evidence type="ECO:0000313" key="11">
    <source>
        <dbReference type="EMBL" id="EPY30291.1"/>
    </source>
</evidence>
<evidence type="ECO:0000313" key="12">
    <source>
        <dbReference type="EMBL" id="EPY30390.1"/>
    </source>
</evidence>
<dbReference type="InterPro" id="IPR001841">
    <property type="entry name" value="Znf_RING"/>
</dbReference>
<dbReference type="OrthoDB" id="1681166at2759"/>
<dbReference type="GO" id="GO:0061630">
    <property type="term" value="F:ubiquitin protein ligase activity"/>
    <property type="evidence" value="ECO:0007669"/>
    <property type="project" value="InterPro"/>
</dbReference>
<dbReference type="GO" id="GO:0097602">
    <property type="term" value="F:cullin family protein binding"/>
    <property type="evidence" value="ECO:0007669"/>
    <property type="project" value="InterPro"/>
</dbReference>
<gene>
    <name evidence="12" type="ORF">STCU_04090</name>
    <name evidence="11" type="ORF">STCU_04140</name>
</gene>
<dbReference type="CDD" id="cd16456">
    <property type="entry name" value="RING-H2_APC11"/>
    <property type="match status" value="1"/>
</dbReference>
<dbReference type="GO" id="GO:0008270">
    <property type="term" value="F:zinc ion binding"/>
    <property type="evidence" value="ECO:0007669"/>
    <property type="project" value="UniProtKB-KW"/>
</dbReference>
<proteinExistence type="predicted"/>
<dbReference type="GO" id="GO:0051301">
    <property type="term" value="P:cell division"/>
    <property type="evidence" value="ECO:0007669"/>
    <property type="project" value="UniProtKB-KW"/>
</dbReference>
<organism evidence="11 13">
    <name type="scientific">Strigomonas culicis</name>
    <dbReference type="NCBI Taxonomy" id="28005"/>
    <lineage>
        <taxon>Eukaryota</taxon>
        <taxon>Discoba</taxon>
        <taxon>Euglenozoa</taxon>
        <taxon>Kinetoplastea</taxon>
        <taxon>Metakinetoplastina</taxon>
        <taxon>Trypanosomatida</taxon>
        <taxon>Trypanosomatidae</taxon>
        <taxon>Strigomonadinae</taxon>
        <taxon>Strigomonas</taxon>
    </lineage>
</organism>
<dbReference type="InterPro" id="IPR051031">
    <property type="entry name" value="RING-box_E3_Ubiquitin_Ligase"/>
</dbReference>
<evidence type="ECO:0000256" key="1">
    <source>
        <dbReference type="ARBA" id="ARBA00013928"/>
    </source>
</evidence>
<keyword evidence="5" id="KW-0498">Mitosis</keyword>
<evidence type="ECO:0000259" key="10">
    <source>
        <dbReference type="PROSITE" id="PS50089"/>
    </source>
</evidence>
<keyword evidence="7" id="KW-0862">Zinc</keyword>
<evidence type="ECO:0000256" key="7">
    <source>
        <dbReference type="ARBA" id="ARBA00022833"/>
    </source>
</evidence>
<dbReference type="GO" id="GO:0005680">
    <property type="term" value="C:anaphase-promoting complex"/>
    <property type="evidence" value="ECO:0007669"/>
    <property type="project" value="InterPro"/>
</dbReference>
<keyword evidence="2" id="KW-0132">Cell division</keyword>
<keyword evidence="8" id="KW-0131">Cell cycle</keyword>
<reference evidence="11" key="2">
    <citation type="submission" date="2013-03" db="EMBL/GenBank/DDBJ databases">
        <authorList>
            <person name="Motta M.C.M."/>
            <person name="Martins A.C.A."/>
            <person name="Preta C.M.C.C."/>
            <person name="Silva R."/>
            <person name="de Souza S.S."/>
            <person name="Klein C.C."/>
            <person name="de Almeida L.G.P."/>
            <person name="Cunha O.L."/>
            <person name="Colabardini A.C."/>
            <person name="Lima B.A."/>
            <person name="Machado C.R."/>
            <person name="Soares C.M.A."/>
            <person name="de Menezes C.B.A."/>
            <person name="Bartolomeu D.C."/>
            <person name="Grisard E.C."/>
            <person name="Fantinatti-Garboggini F."/>
            <person name="Rodrigues-Luiz G.F."/>
            <person name="Wagner G."/>
            <person name="Goldman G.H."/>
            <person name="Fietto J.L.R."/>
            <person name="Ciapina L.P."/>
            <person name="Brocchi M."/>
            <person name="Elias M.C."/>
            <person name="Goldman M.H.S."/>
            <person name="Sagot M.-F."/>
            <person name="Pereira M."/>
            <person name="Stoco P.H."/>
            <person name="Teixeira S.M.R."/>
            <person name="de Mendonca-Neto R.P."/>
            <person name="Maciel T.E.F."/>
            <person name="Mendes T.A.O."/>
            <person name="Urmenyi T.P."/>
            <person name="Teixeira M.M.G."/>
            <person name="de Camargo E.F.P."/>
            <person name="de Sousa W."/>
            <person name="Schenkman S."/>
            <person name="de Vasconcelos A.T.R."/>
        </authorList>
    </citation>
    <scope>NUCLEOTIDE SEQUENCE</scope>
</reference>
<dbReference type="PROSITE" id="PS50089">
    <property type="entry name" value="ZF_RING_2"/>
    <property type="match status" value="1"/>
</dbReference>
<protein>
    <recommendedName>
        <fullName evidence="1">Anaphase-promoting complex subunit 11</fullName>
    </recommendedName>
</protein>
<dbReference type="AlphaFoldDB" id="S9VT51"/>
<dbReference type="EMBL" id="ATMH01004140">
    <property type="protein sequence ID" value="EPY30291.1"/>
    <property type="molecule type" value="Genomic_DNA"/>
</dbReference>
<evidence type="ECO:0000256" key="5">
    <source>
        <dbReference type="ARBA" id="ARBA00022776"/>
    </source>
</evidence>
<keyword evidence="4 9" id="KW-0863">Zinc-finger</keyword>
<evidence type="ECO:0000256" key="6">
    <source>
        <dbReference type="ARBA" id="ARBA00022786"/>
    </source>
</evidence>
<evidence type="ECO:0000256" key="3">
    <source>
        <dbReference type="ARBA" id="ARBA00022723"/>
    </source>
</evidence>
<reference evidence="11 13" key="1">
    <citation type="journal article" date="2013" name="PLoS ONE">
        <title>Predicting the Proteins of Angomonas deanei, Strigomonas culicis and Their Respective Endosymbionts Reveals New Aspects of the Trypanosomatidae Family.</title>
        <authorList>
            <person name="Motta M.C."/>
            <person name="Martins A.C."/>
            <person name="de Souza S.S."/>
            <person name="Catta-Preta C.M."/>
            <person name="Silva R."/>
            <person name="Klein C.C."/>
            <person name="de Almeida L.G."/>
            <person name="de Lima Cunha O."/>
            <person name="Ciapina L.P."/>
            <person name="Brocchi M."/>
            <person name="Colabardini A.C."/>
            <person name="de Araujo Lima B."/>
            <person name="Machado C.R."/>
            <person name="de Almeida Soares C.M."/>
            <person name="Probst C.M."/>
            <person name="de Menezes C.B."/>
            <person name="Thompson C.E."/>
            <person name="Bartholomeu D.C."/>
            <person name="Gradia D.F."/>
            <person name="Pavoni D.P."/>
            <person name="Grisard E.C."/>
            <person name="Fantinatti-Garboggini F."/>
            <person name="Marchini F.K."/>
            <person name="Rodrigues-Luiz G.F."/>
            <person name="Wagner G."/>
            <person name="Goldman G.H."/>
            <person name="Fietto J.L."/>
            <person name="Elias M.C."/>
            <person name="Goldman M.H."/>
            <person name="Sagot M.F."/>
            <person name="Pereira M."/>
            <person name="Stoco P.H."/>
            <person name="de Mendonca-Neto R.P."/>
            <person name="Teixeira S.M."/>
            <person name="Maciel T.E."/>
            <person name="de Oliveira Mendes T.A."/>
            <person name="Urmenyi T.P."/>
            <person name="de Souza W."/>
            <person name="Schenkman S."/>
            <person name="de Vasconcelos A.T."/>
        </authorList>
    </citation>
    <scope>NUCLEOTIDE SEQUENCE [LARGE SCALE GENOMIC DNA]</scope>
</reference>
<sequence>MDVRVKGAHLVAQWVWDCKGDTCGICRQPFEACCPHCRVPGDDCPIITGKCTHTFHIHCIERWTEREVDDPRCPMCRQTWEF</sequence>
<keyword evidence="3" id="KW-0479">Metal-binding</keyword>
<dbReference type="GO" id="GO:0031145">
    <property type="term" value="P:anaphase-promoting complex-dependent catabolic process"/>
    <property type="evidence" value="ECO:0007669"/>
    <property type="project" value="InterPro"/>
</dbReference>
<dbReference type="SUPFAM" id="SSF57850">
    <property type="entry name" value="RING/U-box"/>
    <property type="match status" value="1"/>
</dbReference>
<comment type="caution">
    <text evidence="11">The sequence shown here is derived from an EMBL/GenBank/DDBJ whole genome shotgun (WGS) entry which is preliminary data.</text>
</comment>
<evidence type="ECO:0000256" key="9">
    <source>
        <dbReference type="PROSITE-ProRule" id="PRU00175"/>
    </source>
</evidence>
<accession>S9VT51</accession>
<evidence type="ECO:0000256" key="4">
    <source>
        <dbReference type="ARBA" id="ARBA00022771"/>
    </source>
</evidence>
<dbReference type="FunFam" id="3.30.40.10:FF:000460">
    <property type="entry name" value="Anaphase promoting complex subunit 11"/>
    <property type="match status" value="1"/>
</dbReference>
<evidence type="ECO:0000256" key="8">
    <source>
        <dbReference type="ARBA" id="ARBA00023306"/>
    </source>
</evidence>
<dbReference type="EMBL" id="ATMH01004090">
    <property type="protein sequence ID" value="EPY30390.1"/>
    <property type="molecule type" value="Genomic_DNA"/>
</dbReference>
<name>S9VT51_9TRYP</name>
<keyword evidence="6" id="KW-0833">Ubl conjugation pathway</keyword>
<dbReference type="Gene3D" id="3.30.40.10">
    <property type="entry name" value="Zinc/RING finger domain, C3HC4 (zinc finger)"/>
    <property type="match status" value="1"/>
</dbReference>
<dbReference type="Proteomes" id="UP000015354">
    <property type="component" value="Unassembled WGS sequence"/>
</dbReference>
<dbReference type="InterPro" id="IPR024991">
    <property type="entry name" value="RING-H2_APC11"/>
</dbReference>